<keyword evidence="3" id="KW-1185">Reference proteome</keyword>
<sequence>MIPPEVLDQLKDVRPPPPAPWWPPAPGWWLLAAALLLLATALAFWWLRRRRRHAPGREALARLRRYPVPVSADPEWYAGLNRLLKETALARYPHRNPASLTGAQWSHFLATTSGAPGQPWQQLVEASYRPHPALEPRQAIDMTAGWIRRQAW</sequence>
<dbReference type="AlphaFoldDB" id="A0A1I6H5U7"/>
<protein>
    <submittedName>
        <fullName evidence="2">PEP-CTERM protein-sorting domain-containing protein</fullName>
    </submittedName>
</protein>
<dbReference type="STRING" id="650891.SAMN05216203_0901"/>
<dbReference type="InterPro" id="IPR025489">
    <property type="entry name" value="DUF4381"/>
</dbReference>
<dbReference type="Pfam" id="PF14316">
    <property type="entry name" value="DUF4381"/>
    <property type="match status" value="1"/>
</dbReference>
<name>A0A1I6H5U7_9GAMM</name>
<dbReference type="OrthoDB" id="283083at2"/>
<evidence type="ECO:0000256" key="1">
    <source>
        <dbReference type="SAM" id="Phobius"/>
    </source>
</evidence>
<keyword evidence="1" id="KW-0472">Membrane</keyword>
<dbReference type="EMBL" id="FOYW01000001">
    <property type="protein sequence ID" value="SFR49661.1"/>
    <property type="molecule type" value="Genomic_DNA"/>
</dbReference>
<keyword evidence="1" id="KW-0812">Transmembrane</keyword>
<dbReference type="Proteomes" id="UP000198644">
    <property type="component" value="Unassembled WGS sequence"/>
</dbReference>
<evidence type="ECO:0000313" key="3">
    <source>
        <dbReference type="Proteomes" id="UP000198644"/>
    </source>
</evidence>
<gene>
    <name evidence="2" type="ORF">SAMN05216203_0901</name>
</gene>
<feature type="transmembrane region" description="Helical" evidence="1">
    <location>
        <begin position="27"/>
        <end position="47"/>
    </location>
</feature>
<keyword evidence="1" id="KW-1133">Transmembrane helix</keyword>
<proteinExistence type="predicted"/>
<reference evidence="3" key="1">
    <citation type="submission" date="2016-10" db="EMBL/GenBank/DDBJ databases">
        <authorList>
            <person name="Varghese N."/>
            <person name="Submissions S."/>
        </authorList>
    </citation>
    <scope>NUCLEOTIDE SEQUENCE [LARGE SCALE GENOMIC DNA]</scope>
    <source>
        <strain evidence="3">CGMCC 1.9167</strain>
    </source>
</reference>
<dbReference type="RefSeq" id="WP_139229900.1">
    <property type="nucleotide sequence ID" value="NZ_FOYW01000001.1"/>
</dbReference>
<organism evidence="2 3">
    <name type="scientific">Marinobacter daqiaonensis</name>
    <dbReference type="NCBI Taxonomy" id="650891"/>
    <lineage>
        <taxon>Bacteria</taxon>
        <taxon>Pseudomonadati</taxon>
        <taxon>Pseudomonadota</taxon>
        <taxon>Gammaproteobacteria</taxon>
        <taxon>Pseudomonadales</taxon>
        <taxon>Marinobacteraceae</taxon>
        <taxon>Marinobacter</taxon>
    </lineage>
</organism>
<accession>A0A1I6H5U7</accession>
<evidence type="ECO:0000313" key="2">
    <source>
        <dbReference type="EMBL" id="SFR49661.1"/>
    </source>
</evidence>